<sequence>MRVLSNSANWKLCTRIFMLVMLGSIMCWHGVARAAQGVDIASAQWRLSIKKAATVEQDVVRLSDIATPVGPLSQADWQVLGTTELWKSPRNYGGQMDISREKLRNLLGYYLEDIVRLCIIPGHLTIQKGGRIVEGAELQKMLVESLTPQLRSLPGENSLRDFRVPEFVFLRDTQNTLDTSIKGQLKPGRVSLRIQEKGLDGHVFRKFSGTAFLDSWRTVACAATPLNSKEELSPENVTFVRKNAAFLRGTPWDGKRFGMRVMRPVGAGQVIYADVLDNVPVIARGDRVTVVYQKKHIRLTMTGKAMEDGSIGDSILVRNMQSRRDVSGVVQGAGTVVIK</sequence>
<dbReference type="InterPro" id="IPR017585">
    <property type="entry name" value="SAF_FlgA"/>
</dbReference>
<feature type="domain" description="Flagella basal body P-ring formation protein FlgA SAF" evidence="2">
    <location>
        <begin position="218"/>
        <end position="337"/>
    </location>
</feature>
<gene>
    <name evidence="3" type="ORF">SAMN02745702_01728</name>
</gene>
<keyword evidence="1" id="KW-0472">Membrane</keyword>
<organism evidence="3 4">
    <name type="scientific">Desulfobaculum bizertense DSM 18034</name>
    <dbReference type="NCBI Taxonomy" id="1121442"/>
    <lineage>
        <taxon>Bacteria</taxon>
        <taxon>Pseudomonadati</taxon>
        <taxon>Thermodesulfobacteriota</taxon>
        <taxon>Desulfovibrionia</taxon>
        <taxon>Desulfovibrionales</taxon>
        <taxon>Desulfovibrionaceae</taxon>
        <taxon>Desulfobaculum</taxon>
    </lineage>
</organism>
<reference evidence="3 4" key="1">
    <citation type="submission" date="2017-02" db="EMBL/GenBank/DDBJ databases">
        <authorList>
            <person name="Peterson S.W."/>
        </authorList>
    </citation>
    <scope>NUCLEOTIDE SEQUENCE [LARGE SCALE GENOMIC DNA]</scope>
    <source>
        <strain evidence="3 4">DSM 18034</strain>
    </source>
</reference>
<dbReference type="GO" id="GO:0044780">
    <property type="term" value="P:bacterial-type flagellum assembly"/>
    <property type="evidence" value="ECO:0007669"/>
    <property type="project" value="InterPro"/>
</dbReference>
<keyword evidence="1" id="KW-1133">Transmembrane helix</keyword>
<dbReference type="OrthoDB" id="5447076at2"/>
<dbReference type="RefSeq" id="WP_078685016.1">
    <property type="nucleotide sequence ID" value="NZ_FUYA01000005.1"/>
</dbReference>
<keyword evidence="3" id="KW-0282">Flagellum</keyword>
<protein>
    <submittedName>
        <fullName evidence="3">Flagella basal body P-ring formation protein FlgA</fullName>
    </submittedName>
</protein>
<dbReference type="CDD" id="cd11614">
    <property type="entry name" value="SAF_CpaB_FlgA_like"/>
    <property type="match status" value="1"/>
</dbReference>
<dbReference type="PANTHER" id="PTHR36307:SF1">
    <property type="entry name" value="FLAGELLA BASAL BODY P-RING FORMATION PROTEIN FLGA"/>
    <property type="match status" value="1"/>
</dbReference>
<evidence type="ECO:0000256" key="1">
    <source>
        <dbReference type="SAM" id="Phobius"/>
    </source>
</evidence>
<feature type="transmembrane region" description="Helical" evidence="1">
    <location>
        <begin position="12"/>
        <end position="31"/>
    </location>
</feature>
<keyword evidence="3" id="KW-0966">Cell projection</keyword>
<dbReference type="InterPro" id="IPR039246">
    <property type="entry name" value="Flagellar_FlgA"/>
</dbReference>
<keyword evidence="1" id="KW-0812">Transmembrane</keyword>
<dbReference type="AlphaFoldDB" id="A0A1T4W6J0"/>
<dbReference type="Gene3D" id="2.30.30.760">
    <property type="match status" value="1"/>
</dbReference>
<evidence type="ECO:0000313" key="3">
    <source>
        <dbReference type="EMBL" id="SKA72892.1"/>
    </source>
</evidence>
<evidence type="ECO:0000313" key="4">
    <source>
        <dbReference type="Proteomes" id="UP000189733"/>
    </source>
</evidence>
<dbReference type="PANTHER" id="PTHR36307">
    <property type="entry name" value="FLAGELLA BASAL BODY P-RING FORMATION PROTEIN FLGA"/>
    <property type="match status" value="1"/>
</dbReference>
<dbReference type="STRING" id="1121442.SAMN02745702_01728"/>
<evidence type="ECO:0000259" key="2">
    <source>
        <dbReference type="Pfam" id="PF13144"/>
    </source>
</evidence>
<accession>A0A1T4W6J0</accession>
<name>A0A1T4W6J0_9BACT</name>
<dbReference type="EMBL" id="FUYA01000005">
    <property type="protein sequence ID" value="SKA72892.1"/>
    <property type="molecule type" value="Genomic_DNA"/>
</dbReference>
<dbReference type="Proteomes" id="UP000189733">
    <property type="component" value="Unassembled WGS sequence"/>
</dbReference>
<keyword evidence="4" id="KW-1185">Reference proteome</keyword>
<dbReference type="Pfam" id="PF13144">
    <property type="entry name" value="ChapFlgA"/>
    <property type="match status" value="1"/>
</dbReference>
<proteinExistence type="predicted"/>
<keyword evidence="3" id="KW-0969">Cilium</keyword>
<dbReference type="NCBIfam" id="TIGR03170">
    <property type="entry name" value="flgA_cterm"/>
    <property type="match status" value="1"/>
</dbReference>